<dbReference type="CDD" id="cd00118">
    <property type="entry name" value="LysM"/>
    <property type="match status" value="1"/>
</dbReference>
<dbReference type="InterPro" id="IPR018392">
    <property type="entry name" value="LysM"/>
</dbReference>
<dbReference type="InterPro" id="IPR007407">
    <property type="entry name" value="DUF459"/>
</dbReference>
<sequence>MRPIRRLPTSHDLRTKAPNAGLARARHVGTERVLPLLLACALCLTAVSCKGESGETTQPDGQLTPSDLFSRRAPKPPHAKPLRVLAVGDSLSISLGEQMEHALAGATGIDFTRDGTRSTGLTRPELLDWPARLRERVAGDDPPDVVVIMIGANDVMPVDGPDGSRVFFDNPDWPKAYAAKAREMVAICRAANPNVRVYWVGVPAMGETELAKGVGQVNTALAAMCAAAPGCRFIDTQAAFSDPDGHYSRHGRDGATGEHLTLRTADGVHMTESGAKLLGGVVLAGIAKREHLPPIAGVDELRAYARDVHPIPDQIVAAPQETKPPKSKARPSGKVYTVKKGDTIRVIARRMGISADDLMAINPNVEATRLSLGQALRLPVKHRQ</sequence>
<dbReference type="Gene3D" id="3.40.50.1110">
    <property type="entry name" value="SGNH hydrolase"/>
    <property type="match status" value="1"/>
</dbReference>
<dbReference type="SUPFAM" id="SSF52266">
    <property type="entry name" value="SGNH hydrolase"/>
    <property type="match status" value="1"/>
</dbReference>
<feature type="domain" description="LysM" evidence="1">
    <location>
        <begin position="334"/>
        <end position="378"/>
    </location>
</feature>
<reference evidence="2 3" key="1">
    <citation type="submission" date="2010-08" db="EMBL/GenBank/DDBJ databases">
        <title>The draft genome of Desulfovibrio fructosovorans JJ.</title>
        <authorList>
            <consortium name="US DOE Joint Genome Institute (JGI-PGF)"/>
            <person name="Lucas S."/>
            <person name="Copeland A."/>
            <person name="Lapidus A."/>
            <person name="Cheng J.-F."/>
            <person name="Bruce D."/>
            <person name="Goodwin L."/>
            <person name="Pitluck S."/>
            <person name="Land M.L."/>
            <person name="Hauser L."/>
            <person name="Chang Y.-J."/>
            <person name="Jeffries C."/>
            <person name="Wall J.D."/>
            <person name="Stahl D.A."/>
            <person name="Arkin A.P."/>
            <person name="Dehal P."/>
            <person name="Stolyar S.M."/>
            <person name="Hazen T.C."/>
            <person name="Woyke T.J."/>
        </authorList>
    </citation>
    <scope>NUCLEOTIDE SEQUENCE [LARGE SCALE GENOMIC DNA]</scope>
    <source>
        <strain evidence="2 3">JJ</strain>
    </source>
</reference>
<evidence type="ECO:0000313" key="3">
    <source>
        <dbReference type="Proteomes" id="UP000006250"/>
    </source>
</evidence>
<proteinExistence type="predicted"/>
<dbReference type="PANTHER" id="PTHR30383">
    <property type="entry name" value="THIOESTERASE 1/PROTEASE 1/LYSOPHOSPHOLIPASE L1"/>
    <property type="match status" value="1"/>
</dbReference>
<dbReference type="EMBL" id="AECZ01000010">
    <property type="protein sequence ID" value="EFL51427.1"/>
    <property type="molecule type" value="Genomic_DNA"/>
</dbReference>
<dbReference type="eggNOG" id="COG2845">
    <property type="taxonomic scope" value="Bacteria"/>
</dbReference>
<dbReference type="Pfam" id="PF04311">
    <property type="entry name" value="DUF459"/>
    <property type="match status" value="1"/>
</dbReference>
<dbReference type="Proteomes" id="UP000006250">
    <property type="component" value="Unassembled WGS sequence"/>
</dbReference>
<name>E1JW67_SOLFR</name>
<dbReference type="SMART" id="SM00257">
    <property type="entry name" value="LysM"/>
    <property type="match status" value="1"/>
</dbReference>
<dbReference type="Gene3D" id="3.10.350.10">
    <property type="entry name" value="LysM domain"/>
    <property type="match status" value="1"/>
</dbReference>
<dbReference type="OrthoDB" id="445620at2"/>
<keyword evidence="3" id="KW-1185">Reference proteome</keyword>
<evidence type="ECO:0000259" key="1">
    <source>
        <dbReference type="PROSITE" id="PS51782"/>
    </source>
</evidence>
<dbReference type="SUPFAM" id="SSF54106">
    <property type="entry name" value="LysM domain"/>
    <property type="match status" value="1"/>
</dbReference>
<comment type="caution">
    <text evidence="2">The sequence shown here is derived from an EMBL/GenBank/DDBJ whole genome shotgun (WGS) entry which is preliminary data.</text>
</comment>
<dbReference type="PROSITE" id="PS51782">
    <property type="entry name" value="LYSM"/>
    <property type="match status" value="1"/>
</dbReference>
<dbReference type="RefSeq" id="WP_005993229.1">
    <property type="nucleotide sequence ID" value="NZ_AECZ01000010.1"/>
</dbReference>
<dbReference type="Pfam" id="PF01476">
    <property type="entry name" value="LysM"/>
    <property type="match status" value="1"/>
</dbReference>
<dbReference type="GO" id="GO:0004622">
    <property type="term" value="F:phosphatidylcholine lysophospholipase activity"/>
    <property type="evidence" value="ECO:0007669"/>
    <property type="project" value="TreeGrafter"/>
</dbReference>
<dbReference type="AlphaFoldDB" id="E1JW67"/>
<protein>
    <submittedName>
        <fullName evidence="2">Peptidoglycan-binding lysin domain protein</fullName>
    </submittedName>
</protein>
<organism evidence="2 3">
    <name type="scientific">Solidesulfovibrio fructosivorans JJ]</name>
    <dbReference type="NCBI Taxonomy" id="596151"/>
    <lineage>
        <taxon>Bacteria</taxon>
        <taxon>Pseudomonadati</taxon>
        <taxon>Thermodesulfobacteriota</taxon>
        <taxon>Desulfovibrionia</taxon>
        <taxon>Desulfovibrionales</taxon>
        <taxon>Desulfovibrionaceae</taxon>
        <taxon>Solidesulfovibrio</taxon>
    </lineage>
</organism>
<dbReference type="PANTHER" id="PTHR30383:SF5">
    <property type="entry name" value="SGNH HYDROLASE-TYPE ESTERASE DOMAIN-CONTAINING PROTEIN"/>
    <property type="match status" value="1"/>
</dbReference>
<dbReference type="InterPro" id="IPR036779">
    <property type="entry name" value="LysM_dom_sf"/>
</dbReference>
<gene>
    <name evidence="2" type="ORF">DesfrDRAFT_1866</name>
</gene>
<dbReference type="STRING" id="596151.DesfrDRAFT_1866"/>
<accession>E1JW67</accession>
<evidence type="ECO:0000313" key="2">
    <source>
        <dbReference type="EMBL" id="EFL51427.1"/>
    </source>
</evidence>
<dbReference type="InterPro" id="IPR036514">
    <property type="entry name" value="SGNH_hydro_sf"/>
</dbReference>
<dbReference type="InterPro" id="IPR051532">
    <property type="entry name" value="Ester_Hydrolysis_Enzymes"/>
</dbReference>